<dbReference type="Proteomes" id="UP001293254">
    <property type="component" value="Unassembled WGS sequence"/>
</dbReference>
<proteinExistence type="predicted"/>
<evidence type="ECO:0000256" key="1">
    <source>
        <dbReference type="SAM" id="MobiDB-lite"/>
    </source>
</evidence>
<dbReference type="EMBL" id="JACGWO010000011">
    <property type="protein sequence ID" value="KAK4415211.1"/>
    <property type="molecule type" value="Genomic_DNA"/>
</dbReference>
<reference evidence="2" key="2">
    <citation type="journal article" date="2024" name="Plant">
        <title>Genomic evolution and insights into agronomic trait innovations of Sesamum species.</title>
        <authorList>
            <person name="Miao H."/>
            <person name="Wang L."/>
            <person name="Qu L."/>
            <person name="Liu H."/>
            <person name="Sun Y."/>
            <person name="Le M."/>
            <person name="Wang Q."/>
            <person name="Wei S."/>
            <person name="Zheng Y."/>
            <person name="Lin W."/>
            <person name="Duan Y."/>
            <person name="Cao H."/>
            <person name="Xiong S."/>
            <person name="Wang X."/>
            <person name="Wei L."/>
            <person name="Li C."/>
            <person name="Ma Q."/>
            <person name="Ju M."/>
            <person name="Zhao R."/>
            <person name="Li G."/>
            <person name="Mu C."/>
            <person name="Tian Q."/>
            <person name="Mei H."/>
            <person name="Zhang T."/>
            <person name="Gao T."/>
            <person name="Zhang H."/>
        </authorList>
    </citation>
    <scope>NUCLEOTIDE SEQUENCE</scope>
    <source>
        <strain evidence="2">3651</strain>
    </source>
</reference>
<gene>
    <name evidence="2" type="ORF">Salat_2628300</name>
</gene>
<sequence length="211" mass="22850">MAQPLPDPPPADPPPPTSPAATPTEPHPPPTLAAPPMAKRSFTSVVQQIAGHHLQFDANRATKKTFSYDVVSTMGKTSSFKGEPAITHVELTYIEEITMEELSSINISTHGKNMAQGLLIQVLYLLLLQNFNVDCNVAGNVNMPYAPITNPYPAGNSLGIASKTVYAMTAGKESVANSNHVDKMDNPFDETRHAIYATNRKTVQTILQLLE</sequence>
<keyword evidence="3" id="KW-1185">Reference proteome</keyword>
<feature type="compositionally biased region" description="Pro residues" evidence="1">
    <location>
        <begin position="1"/>
        <end position="18"/>
    </location>
</feature>
<feature type="region of interest" description="Disordered" evidence="1">
    <location>
        <begin position="1"/>
        <end position="36"/>
    </location>
</feature>
<evidence type="ECO:0000313" key="2">
    <source>
        <dbReference type="EMBL" id="KAK4415211.1"/>
    </source>
</evidence>
<accession>A0AAE1XNQ3</accession>
<name>A0AAE1XNQ3_9LAMI</name>
<protein>
    <submittedName>
        <fullName evidence="2">Uncharacterized protein</fullName>
    </submittedName>
</protein>
<evidence type="ECO:0000313" key="3">
    <source>
        <dbReference type="Proteomes" id="UP001293254"/>
    </source>
</evidence>
<comment type="caution">
    <text evidence="2">The sequence shown here is derived from an EMBL/GenBank/DDBJ whole genome shotgun (WGS) entry which is preliminary data.</text>
</comment>
<organism evidence="2 3">
    <name type="scientific">Sesamum alatum</name>
    <dbReference type="NCBI Taxonomy" id="300844"/>
    <lineage>
        <taxon>Eukaryota</taxon>
        <taxon>Viridiplantae</taxon>
        <taxon>Streptophyta</taxon>
        <taxon>Embryophyta</taxon>
        <taxon>Tracheophyta</taxon>
        <taxon>Spermatophyta</taxon>
        <taxon>Magnoliopsida</taxon>
        <taxon>eudicotyledons</taxon>
        <taxon>Gunneridae</taxon>
        <taxon>Pentapetalae</taxon>
        <taxon>asterids</taxon>
        <taxon>lamiids</taxon>
        <taxon>Lamiales</taxon>
        <taxon>Pedaliaceae</taxon>
        <taxon>Sesamum</taxon>
    </lineage>
</organism>
<dbReference type="AlphaFoldDB" id="A0AAE1XNQ3"/>
<reference evidence="2" key="1">
    <citation type="submission" date="2020-06" db="EMBL/GenBank/DDBJ databases">
        <authorList>
            <person name="Li T."/>
            <person name="Hu X."/>
            <person name="Zhang T."/>
            <person name="Song X."/>
            <person name="Zhang H."/>
            <person name="Dai N."/>
            <person name="Sheng W."/>
            <person name="Hou X."/>
            <person name="Wei L."/>
        </authorList>
    </citation>
    <scope>NUCLEOTIDE SEQUENCE</scope>
    <source>
        <strain evidence="2">3651</strain>
        <tissue evidence="2">Leaf</tissue>
    </source>
</reference>